<keyword evidence="1" id="KW-0732">Signal</keyword>
<name>A0A2I6S7Q2_9RHOO</name>
<dbReference type="EMBL" id="CP025682">
    <property type="protein sequence ID" value="AUN95284.1"/>
    <property type="molecule type" value="Genomic_DNA"/>
</dbReference>
<evidence type="ECO:0000256" key="3">
    <source>
        <dbReference type="PIRSR" id="PIRSR039026-2"/>
    </source>
</evidence>
<protein>
    <submittedName>
        <fullName evidence="4">C4-dicarboxylate ABC transporter</fullName>
    </submittedName>
</protein>
<dbReference type="GO" id="GO:0046872">
    <property type="term" value="F:metal ion binding"/>
    <property type="evidence" value="ECO:0007669"/>
    <property type="project" value="UniProtKB-KW"/>
</dbReference>
<dbReference type="Gene3D" id="3.40.190.170">
    <property type="entry name" value="Bacterial extracellular solute-binding protein, family 7"/>
    <property type="match status" value="1"/>
</dbReference>
<dbReference type="AlphaFoldDB" id="A0A2I6S7Q2"/>
<sequence>MDDDKRDAQSEGRLDNAAAPPSRRRFLAGAAAGTVAAGFPMVSFAQTEVFNFQSTWNSRDIFHEYAADFVRTVNEMSGGRLRLNLLPTSAVVGAFQLQDAVVKGVLDGGHGVAAYWSGKTKAFSLFGTPPPFGWDAHQFLGWIKYGGGQQLYDELVAKLGLDLVGFLTGPMPSQPLGWFREPIREVAQLRGMKYRTVGLAADVMREFGAAVVVIGSGDVVPAIERGLLEGAEFNNPSSDRMLGFPDVSKTLMLRSYHQDCESFEIIFNRTRFTKLPRELQAIVKYAAEASSSDMYWKAMHRYPKDLEKMRTEQGVKTYLTPDAILEAQLRAWDVVIARESEADPFFRKIIASQKAYCEKTVAFHIENNTPKEAAYRHFFGRRPTASSDKL</sequence>
<feature type="binding site" evidence="2">
    <location>
        <position position="195"/>
    </location>
    <ligand>
        <name>substrate</name>
    </ligand>
</feature>
<dbReference type="PROSITE" id="PS51318">
    <property type="entry name" value="TAT"/>
    <property type="match status" value="1"/>
</dbReference>
<dbReference type="KEGG" id="atw:C0099_10290"/>
<evidence type="ECO:0000256" key="1">
    <source>
        <dbReference type="ARBA" id="ARBA00022729"/>
    </source>
</evidence>
<dbReference type="NCBIfam" id="TIGR01409">
    <property type="entry name" value="TAT_signal_seq"/>
    <property type="match status" value="1"/>
</dbReference>
<proteinExistence type="predicted"/>
<dbReference type="OrthoDB" id="9769667at2"/>
<dbReference type="CDD" id="cd13604">
    <property type="entry name" value="PBP2_TRAP_ketoacid_lactate_like"/>
    <property type="match status" value="1"/>
</dbReference>
<dbReference type="InterPro" id="IPR038404">
    <property type="entry name" value="TRAP_DctP_sf"/>
</dbReference>
<dbReference type="PIRSF" id="PIRSF039026">
    <property type="entry name" value="SiaP"/>
    <property type="match status" value="1"/>
</dbReference>
<dbReference type="GO" id="GO:0055085">
    <property type="term" value="P:transmembrane transport"/>
    <property type="evidence" value="ECO:0007669"/>
    <property type="project" value="InterPro"/>
</dbReference>
<dbReference type="Gene3D" id="3.40.190.10">
    <property type="entry name" value="Periplasmic binding protein-like II"/>
    <property type="match status" value="1"/>
</dbReference>
<dbReference type="RefSeq" id="WP_102247333.1">
    <property type="nucleotide sequence ID" value="NZ_CP025682.1"/>
</dbReference>
<evidence type="ECO:0000313" key="5">
    <source>
        <dbReference type="Proteomes" id="UP000242205"/>
    </source>
</evidence>
<dbReference type="InterPro" id="IPR026289">
    <property type="entry name" value="SBP_TakP-like"/>
</dbReference>
<keyword evidence="3" id="KW-0479">Metal-binding</keyword>
<feature type="binding site" evidence="2">
    <location>
        <position position="174"/>
    </location>
    <ligand>
        <name>substrate</name>
    </ligand>
</feature>
<dbReference type="InterPro" id="IPR019546">
    <property type="entry name" value="TAT_signal_bac_arc"/>
</dbReference>
<feature type="binding site" evidence="3">
    <location>
        <position position="233"/>
    </location>
    <ligand>
        <name>Na(+)</name>
        <dbReference type="ChEBI" id="CHEBI:29101"/>
    </ligand>
</feature>
<evidence type="ECO:0000313" key="4">
    <source>
        <dbReference type="EMBL" id="AUN95284.1"/>
    </source>
</evidence>
<dbReference type="GO" id="GO:0031317">
    <property type="term" value="C:tripartite ATP-independent periplasmic transporter complex"/>
    <property type="evidence" value="ECO:0007669"/>
    <property type="project" value="InterPro"/>
</dbReference>
<dbReference type="InterPro" id="IPR006311">
    <property type="entry name" value="TAT_signal"/>
</dbReference>
<evidence type="ECO:0000256" key="2">
    <source>
        <dbReference type="PIRSR" id="PIRSR039026-1"/>
    </source>
</evidence>
<feature type="binding site" evidence="3">
    <location>
        <position position="258"/>
    </location>
    <ligand>
        <name>substrate</name>
    </ligand>
</feature>
<dbReference type="PANTHER" id="PTHR33376:SF5">
    <property type="entry name" value="EXTRACYTOPLASMIC SOLUTE RECEPTOR PROTEIN"/>
    <property type="match status" value="1"/>
</dbReference>
<dbReference type="InterPro" id="IPR018389">
    <property type="entry name" value="DctP_fam"/>
</dbReference>
<feature type="binding site" evidence="3">
    <location>
        <position position="232"/>
    </location>
    <ligand>
        <name>substrate</name>
    </ligand>
</feature>
<organism evidence="4 5">
    <name type="scientific">Pseudazoarcus pumilus</name>
    <dbReference type="NCBI Taxonomy" id="2067960"/>
    <lineage>
        <taxon>Bacteria</taxon>
        <taxon>Pseudomonadati</taxon>
        <taxon>Pseudomonadota</taxon>
        <taxon>Betaproteobacteria</taxon>
        <taxon>Rhodocyclales</taxon>
        <taxon>Zoogloeaceae</taxon>
        <taxon>Pseudazoarcus</taxon>
    </lineage>
</organism>
<dbReference type="Pfam" id="PF03480">
    <property type="entry name" value="DctP"/>
    <property type="match status" value="1"/>
</dbReference>
<keyword evidence="5" id="KW-1185">Reference proteome</keyword>
<accession>A0A2I6S7Q2</accession>
<dbReference type="Proteomes" id="UP000242205">
    <property type="component" value="Chromosome"/>
</dbReference>
<reference evidence="4 5" key="1">
    <citation type="submission" date="2018-01" db="EMBL/GenBank/DDBJ databases">
        <authorList>
            <person name="Fu G.-Y."/>
        </authorList>
    </citation>
    <scope>NUCLEOTIDE SEQUENCE [LARGE SCALE GENOMIC DNA]</scope>
    <source>
        <strain evidence="4 5">SY39</strain>
    </source>
</reference>
<gene>
    <name evidence="4" type="ORF">C0099_10290</name>
</gene>
<dbReference type="PANTHER" id="PTHR33376">
    <property type="match status" value="1"/>
</dbReference>